<evidence type="ECO:0000256" key="10">
    <source>
        <dbReference type="PROSITE-ProRule" id="PRU01161"/>
    </source>
</evidence>
<dbReference type="PROSITE" id="PS51635">
    <property type="entry name" value="PNPLA"/>
    <property type="match status" value="1"/>
</dbReference>
<dbReference type="Gene3D" id="3.40.50.300">
    <property type="entry name" value="P-loop containing nucleotide triphosphate hydrolases"/>
    <property type="match status" value="1"/>
</dbReference>
<evidence type="ECO:0000256" key="7">
    <source>
        <dbReference type="ARBA" id="ARBA00023422"/>
    </source>
</evidence>
<dbReference type="SUPFAM" id="SSF48403">
    <property type="entry name" value="Ankyrin repeat"/>
    <property type="match status" value="1"/>
</dbReference>
<evidence type="ECO:0000256" key="9">
    <source>
        <dbReference type="PROSITE-ProRule" id="PRU00221"/>
    </source>
</evidence>
<keyword evidence="2 9" id="KW-0853">WD repeat</keyword>
<dbReference type="GO" id="GO:0016020">
    <property type="term" value="C:membrane"/>
    <property type="evidence" value="ECO:0007669"/>
    <property type="project" value="TreeGrafter"/>
</dbReference>
<dbReference type="InterPro" id="IPR019775">
    <property type="entry name" value="WD40_repeat_CS"/>
</dbReference>
<evidence type="ECO:0000313" key="13">
    <source>
        <dbReference type="Proteomes" id="UP000582016"/>
    </source>
</evidence>
<dbReference type="GO" id="GO:0047499">
    <property type="term" value="F:calcium-independent phospholipase A2 activity"/>
    <property type="evidence" value="ECO:0007669"/>
    <property type="project" value="TreeGrafter"/>
</dbReference>
<comment type="caution">
    <text evidence="10">Lacks conserved residue(s) required for the propagation of feature annotation.</text>
</comment>
<dbReference type="EC" id="3.1.1.4" evidence="1"/>
<dbReference type="InterPro" id="IPR056884">
    <property type="entry name" value="NPHP3-like_N"/>
</dbReference>
<keyword evidence="3" id="KW-0677">Repeat</keyword>
<evidence type="ECO:0000256" key="4">
    <source>
        <dbReference type="ARBA" id="ARBA00022801"/>
    </source>
</evidence>
<evidence type="ECO:0000256" key="3">
    <source>
        <dbReference type="ARBA" id="ARBA00022737"/>
    </source>
</evidence>
<sequence>MLGRLHMSVDECIEKYLTLSEATFSLKRVKSNVFGRSKDIWKASGKYQSDVLAEQFMKTAGLLEGDEQASFYELAESVKSCSLSLSQCKIWEAARATSAASGFFDPIKIGWQDYVDGATGRNNPVNEVFSEAKSIWPDAPSRIQCFVSIGTGIPEPKDFGENLAEIKKAIIAITTETEDTERRFYENHESFGLGGRYFRINVDKGLRDVSLDEFDKVGKIIIATESYLNGPRVQDIIQEFTQVVPMSSVYAGSGKTILSSTIIEHLEQQGQGTVAFFYFSYHMDKDQAYLSRLFRISLILQILKTLIEPIGPNFLVPRRFRELYHKYQPSQDPSDEDLEGILRYLLDLTPQTFIVVNALDECSPSGDQLEVIETLGTIPLMARTECHIILTSRKEQAIEEAIRDLPLEKTIIPFDIGLEATYERMLKKIDDDDKFEEAYAIFRWIAFSTTRLNLAAMSELAAFEIHDPEVAPESDDFSINFSTRNRFDDPTEMQNLLSSLVIIPDGDSPYRTFPSIAHSTVLEYLMSPRVLPTKFRLDHMDATWFILKSSWAYITHYDAAPQRSKFKPYPLLEYACYQVWECALELVRRNSILKSQISKHLTSTSNAGLSSDGTTAKFAVWWFCYRMELPESFQAMTYLDLVGTPKVQLGIPSWNSWYSVNSIPDGTLLLDAAGAGESTIVKLLLDMRPIRENMSNLDLAFRRASSKPTDVFKPYQSILAGGENTAVLTELLEVGADVNGVGVSGDAAIHLAATHGHLDIVTFLTERQGVYLDNPNGKGQTALLLASMHSHTDVVALLLSLTGSVSHRADEEGRTPLSWAATSGNKALCDLLHRDQNVDVIKADFRGRTPLIWVSMAGQNDSIKSLLKDPRVEPDLLLDDPRALDLAPETTTALVTASVQLPDEYIWDNPMTPLACKKATGQMDASNTIPSEEMSISRISTVDDIGSEIWSLEFSADGRYMAVCQDSGHVLVWDVYTGRPKVSLQGHDGGVPNAAWEPNSSTLLTCCRDGYLRLWDVETYQWRAVIALYLDAR</sequence>
<dbReference type="InterPro" id="IPR001680">
    <property type="entry name" value="WD40_rpt"/>
</dbReference>
<dbReference type="Gene3D" id="3.40.1090.10">
    <property type="entry name" value="Cytosolic phospholipase A2 catalytic domain"/>
    <property type="match status" value="1"/>
</dbReference>
<dbReference type="InterPro" id="IPR015943">
    <property type="entry name" value="WD40/YVTN_repeat-like_dom_sf"/>
</dbReference>
<dbReference type="PANTHER" id="PTHR24185:SF1">
    <property type="entry name" value="CALCIUM-INDEPENDENT PHOSPHOLIPASE A2-GAMMA"/>
    <property type="match status" value="1"/>
</dbReference>
<dbReference type="InterPro" id="IPR016035">
    <property type="entry name" value="Acyl_Trfase/lysoPLipase"/>
</dbReference>
<dbReference type="PROSITE" id="PS50297">
    <property type="entry name" value="ANK_REP_REGION"/>
    <property type="match status" value="1"/>
</dbReference>
<feature type="repeat" description="WD" evidence="9">
    <location>
        <begin position="984"/>
        <end position="1019"/>
    </location>
</feature>
<dbReference type="Pfam" id="PF12796">
    <property type="entry name" value="Ank_2"/>
    <property type="match status" value="2"/>
</dbReference>
<proteinExistence type="predicted"/>
<feature type="repeat" description="ANK" evidence="8">
    <location>
        <begin position="778"/>
        <end position="810"/>
    </location>
</feature>
<dbReference type="GO" id="GO:0016042">
    <property type="term" value="P:lipid catabolic process"/>
    <property type="evidence" value="ECO:0007669"/>
    <property type="project" value="UniProtKB-KW"/>
</dbReference>
<keyword evidence="13" id="KW-1185">Reference proteome</keyword>
<dbReference type="Proteomes" id="UP000582016">
    <property type="component" value="Unassembled WGS sequence"/>
</dbReference>
<dbReference type="SMART" id="SM00320">
    <property type="entry name" value="WD40"/>
    <property type="match status" value="2"/>
</dbReference>
<dbReference type="PROSITE" id="PS00678">
    <property type="entry name" value="WD_REPEATS_1"/>
    <property type="match status" value="1"/>
</dbReference>
<dbReference type="SUPFAM" id="SSF50978">
    <property type="entry name" value="WD40 repeat-like"/>
    <property type="match status" value="1"/>
</dbReference>
<dbReference type="Pfam" id="PF24883">
    <property type="entry name" value="NPHP3_N"/>
    <property type="match status" value="1"/>
</dbReference>
<reference evidence="12 13" key="1">
    <citation type="submission" date="2020-05" db="EMBL/GenBank/DDBJ databases">
        <title>Identification and distribution of gene clusters putatively required for synthesis of sphingolipid metabolism inhibitors in phylogenetically diverse species of the filamentous fungus Fusarium.</title>
        <authorList>
            <person name="Kim H.-S."/>
            <person name="Busman M."/>
            <person name="Brown D.W."/>
            <person name="Divon H."/>
            <person name="Uhlig S."/>
            <person name="Proctor R.H."/>
        </authorList>
    </citation>
    <scope>NUCLEOTIDE SEQUENCE [LARGE SCALE GENOMIC DNA]</scope>
    <source>
        <strain evidence="12 13">NRRL 13617</strain>
    </source>
</reference>
<dbReference type="PROSITE" id="PS50088">
    <property type="entry name" value="ANK_REPEAT"/>
    <property type="match status" value="2"/>
</dbReference>
<keyword evidence="8" id="KW-0040">ANK repeat</keyword>
<dbReference type="GO" id="GO:0019369">
    <property type="term" value="P:arachidonate metabolic process"/>
    <property type="evidence" value="ECO:0007669"/>
    <property type="project" value="TreeGrafter"/>
</dbReference>
<comment type="catalytic activity">
    <reaction evidence="7">
        <text>a 1,2-diacyl-sn-glycero-3-phosphocholine + H2O = a 1-acyl-sn-glycero-3-phosphocholine + a fatty acid + H(+)</text>
        <dbReference type="Rhea" id="RHEA:15801"/>
        <dbReference type="ChEBI" id="CHEBI:15377"/>
        <dbReference type="ChEBI" id="CHEBI:15378"/>
        <dbReference type="ChEBI" id="CHEBI:28868"/>
        <dbReference type="ChEBI" id="CHEBI:57643"/>
        <dbReference type="ChEBI" id="CHEBI:58168"/>
        <dbReference type="EC" id="3.1.1.4"/>
    </reaction>
    <physiologicalReaction direction="left-to-right" evidence="7">
        <dbReference type="Rhea" id="RHEA:15802"/>
    </physiologicalReaction>
</comment>
<dbReference type="PANTHER" id="PTHR24185">
    <property type="entry name" value="CALCIUM-INDEPENDENT PHOSPHOLIPASE A2-GAMMA"/>
    <property type="match status" value="1"/>
</dbReference>
<protein>
    <recommendedName>
        <fullName evidence="1">phospholipase A2</fullName>
        <ecNumber evidence="1">3.1.1.4</ecNumber>
    </recommendedName>
</protein>
<dbReference type="PROSITE" id="PS50082">
    <property type="entry name" value="WD_REPEATS_2"/>
    <property type="match status" value="1"/>
</dbReference>
<evidence type="ECO:0000313" key="12">
    <source>
        <dbReference type="EMBL" id="KAF5566698.1"/>
    </source>
</evidence>
<dbReference type="EMBL" id="JAAOAQ010000107">
    <property type="protein sequence ID" value="KAF5566698.1"/>
    <property type="molecule type" value="Genomic_DNA"/>
</dbReference>
<evidence type="ECO:0000256" key="8">
    <source>
        <dbReference type="PROSITE-ProRule" id="PRU00023"/>
    </source>
</evidence>
<name>A0A8H5K4H1_9HYPO</name>
<dbReference type="SUPFAM" id="SSF52151">
    <property type="entry name" value="FabD/lysophospholipase-like"/>
    <property type="match status" value="1"/>
</dbReference>
<dbReference type="Gene3D" id="2.130.10.10">
    <property type="entry name" value="YVTN repeat-like/Quinoprotein amine dehydrogenase"/>
    <property type="match status" value="1"/>
</dbReference>
<dbReference type="Pfam" id="PF00400">
    <property type="entry name" value="WD40"/>
    <property type="match status" value="2"/>
</dbReference>
<dbReference type="InterPro" id="IPR002110">
    <property type="entry name" value="Ankyrin_rpt"/>
</dbReference>
<dbReference type="GO" id="GO:0046486">
    <property type="term" value="P:glycerolipid metabolic process"/>
    <property type="evidence" value="ECO:0007669"/>
    <property type="project" value="UniProtKB-ARBA"/>
</dbReference>
<dbReference type="InterPro" id="IPR002641">
    <property type="entry name" value="PNPLA_dom"/>
</dbReference>
<keyword evidence="5" id="KW-0442">Lipid degradation</keyword>
<dbReference type="AlphaFoldDB" id="A0A8H5K4H1"/>
<gene>
    <name evidence="12" type="ORF">FPHYL_3639</name>
</gene>
<evidence type="ECO:0000259" key="11">
    <source>
        <dbReference type="PROSITE" id="PS51635"/>
    </source>
</evidence>
<accession>A0A8H5K4H1</accession>
<evidence type="ECO:0000256" key="2">
    <source>
        <dbReference type="ARBA" id="ARBA00022574"/>
    </source>
</evidence>
<dbReference type="PROSITE" id="PS50294">
    <property type="entry name" value="WD_REPEATS_REGION"/>
    <property type="match status" value="1"/>
</dbReference>
<dbReference type="Gene3D" id="1.25.40.20">
    <property type="entry name" value="Ankyrin repeat-containing domain"/>
    <property type="match status" value="1"/>
</dbReference>
<dbReference type="OrthoDB" id="1658288at2759"/>
<feature type="domain" description="PNPLA" evidence="11">
    <location>
        <begin position="1"/>
        <end position="129"/>
    </location>
</feature>
<organism evidence="12 13">
    <name type="scientific">Fusarium phyllophilum</name>
    <dbReference type="NCBI Taxonomy" id="47803"/>
    <lineage>
        <taxon>Eukaryota</taxon>
        <taxon>Fungi</taxon>
        <taxon>Dikarya</taxon>
        <taxon>Ascomycota</taxon>
        <taxon>Pezizomycotina</taxon>
        <taxon>Sordariomycetes</taxon>
        <taxon>Hypocreomycetidae</taxon>
        <taxon>Hypocreales</taxon>
        <taxon>Nectriaceae</taxon>
        <taxon>Fusarium</taxon>
        <taxon>Fusarium fujikuroi species complex</taxon>
    </lineage>
</organism>
<dbReference type="InterPro" id="IPR036322">
    <property type="entry name" value="WD40_repeat_dom_sf"/>
</dbReference>
<keyword evidence="6" id="KW-0443">Lipid metabolism</keyword>
<evidence type="ECO:0000256" key="6">
    <source>
        <dbReference type="ARBA" id="ARBA00023098"/>
    </source>
</evidence>
<dbReference type="SMART" id="SM00248">
    <property type="entry name" value="ANK"/>
    <property type="match status" value="4"/>
</dbReference>
<feature type="short sequence motif" description="DGA/G" evidence="10">
    <location>
        <begin position="116"/>
        <end position="118"/>
    </location>
</feature>
<evidence type="ECO:0000256" key="1">
    <source>
        <dbReference type="ARBA" id="ARBA00013278"/>
    </source>
</evidence>
<comment type="caution">
    <text evidence="12">The sequence shown here is derived from an EMBL/GenBank/DDBJ whole genome shotgun (WGS) entry which is preliminary data.</text>
</comment>
<keyword evidence="4" id="KW-0378">Hydrolase</keyword>
<dbReference type="InterPro" id="IPR036770">
    <property type="entry name" value="Ankyrin_rpt-contain_sf"/>
</dbReference>
<dbReference type="InterPro" id="IPR027417">
    <property type="entry name" value="P-loop_NTPase"/>
</dbReference>
<evidence type="ECO:0000256" key="5">
    <source>
        <dbReference type="ARBA" id="ARBA00022963"/>
    </source>
</evidence>
<feature type="repeat" description="ANK" evidence="8">
    <location>
        <begin position="744"/>
        <end position="767"/>
    </location>
</feature>